<dbReference type="GO" id="GO:0005744">
    <property type="term" value="C:TIM23 mitochondrial import inner membrane translocase complex"/>
    <property type="evidence" value="ECO:0007669"/>
    <property type="project" value="UniProtKB-UniRule"/>
</dbReference>
<comment type="caution">
    <text evidence="4">The sequence shown here is derived from an EMBL/GenBank/DDBJ whole genome shotgun (WGS) entry which is preliminary data.</text>
</comment>
<dbReference type="Gene3D" id="3.40.50.1000">
    <property type="entry name" value="HAD superfamily/HAD-like"/>
    <property type="match status" value="1"/>
</dbReference>
<dbReference type="InterPro" id="IPR050365">
    <property type="entry name" value="TIM50"/>
</dbReference>
<dbReference type="Pfam" id="PF03031">
    <property type="entry name" value="NIF"/>
    <property type="match status" value="1"/>
</dbReference>
<dbReference type="OrthoDB" id="277011at2759"/>
<evidence type="ECO:0000259" key="3">
    <source>
        <dbReference type="PROSITE" id="PS50969"/>
    </source>
</evidence>
<dbReference type="CDD" id="cd07521">
    <property type="entry name" value="HAD_FCP1-like"/>
    <property type="match status" value="1"/>
</dbReference>
<evidence type="ECO:0000256" key="1">
    <source>
        <dbReference type="RuleBase" id="RU365079"/>
    </source>
</evidence>
<keyword evidence="1" id="KW-0809">Transit peptide</keyword>
<dbReference type="PROSITE" id="PS50969">
    <property type="entry name" value="FCP1"/>
    <property type="match status" value="1"/>
</dbReference>
<dbReference type="PANTHER" id="PTHR12210">
    <property type="entry name" value="DULLARD PROTEIN PHOSPHATASE"/>
    <property type="match status" value="1"/>
</dbReference>
<organism evidence="4 5">
    <name type="scientific">Thalassiosira oceanica</name>
    <name type="common">Marine diatom</name>
    <dbReference type="NCBI Taxonomy" id="159749"/>
    <lineage>
        <taxon>Eukaryota</taxon>
        <taxon>Sar</taxon>
        <taxon>Stramenopiles</taxon>
        <taxon>Ochrophyta</taxon>
        <taxon>Bacillariophyta</taxon>
        <taxon>Coscinodiscophyceae</taxon>
        <taxon>Thalassiosirophycidae</taxon>
        <taxon>Thalassiosirales</taxon>
        <taxon>Thalassiosiraceae</taxon>
        <taxon>Thalassiosira</taxon>
    </lineage>
</organism>
<gene>
    <name evidence="4" type="ORF">THAOC_00727</name>
</gene>
<keyword evidence="1" id="KW-0496">Mitochondrion</keyword>
<name>K0TF80_THAOC</name>
<comment type="subcellular location">
    <subcellularLocation>
        <location evidence="1">Mitochondrion inner membrane</location>
        <topology evidence="1">Single-pass membrane protein</topology>
    </subcellularLocation>
</comment>
<dbReference type="eggNOG" id="KOG1605">
    <property type="taxonomic scope" value="Eukaryota"/>
</dbReference>
<dbReference type="GO" id="GO:0015031">
    <property type="term" value="P:protein transport"/>
    <property type="evidence" value="ECO:0007669"/>
    <property type="project" value="UniProtKB-KW"/>
</dbReference>
<accession>K0TF80</accession>
<dbReference type="InterPro" id="IPR036412">
    <property type="entry name" value="HAD-like_sf"/>
</dbReference>
<keyword evidence="5" id="KW-1185">Reference proteome</keyword>
<keyword evidence="1" id="KW-0653">Protein transport</keyword>
<keyword evidence="1" id="KW-0813">Transport</keyword>
<evidence type="ECO:0000256" key="2">
    <source>
        <dbReference type="SAM" id="MobiDB-lite"/>
    </source>
</evidence>
<comment type="similarity">
    <text evidence="1">Belongs to the TIM50 family.</text>
</comment>
<evidence type="ECO:0000313" key="4">
    <source>
        <dbReference type="EMBL" id="EJK77443.1"/>
    </source>
</evidence>
<sequence length="385" mass="42775">MATRRAAAQTAIQGIRGLNRRRHGAIYANAWDDSVDKWGHKKAKAQQAPNLLGLPVNGLGRPAPRASLVANGRQCKSSGRRQNGLHLIVNESLTAQIQQHSLSRRKNENINGQSRRMNGLSTNQHSGDNSVPGNGKESERNWKFDSDLIVVLDMDECLIHSRFLSDQAVDYRQDENRPGSAAFGEEESIIHSACESFRVALPDGDFVQVNKRPNLDLFLREVTSRFETYVFTAAMEVYASPVLDVLDPSGDMFRGRLYREQCTYDEVLNVYTKDLCNVLRHRRALQHADGHGLAGDPGGGFICDERRVVLVDNNPVSFIPNPSNGILVSNFYDDPKDDTLEACMELLLELDETEDVRPLLDGKFGLKDALEDVAYAGGSSDGYGW</sequence>
<dbReference type="Proteomes" id="UP000266841">
    <property type="component" value="Unassembled WGS sequence"/>
</dbReference>
<reference evidence="4 5" key="1">
    <citation type="journal article" date="2012" name="Genome Biol.">
        <title>Genome and low-iron response of an oceanic diatom adapted to chronic iron limitation.</title>
        <authorList>
            <person name="Lommer M."/>
            <person name="Specht M."/>
            <person name="Roy A.S."/>
            <person name="Kraemer L."/>
            <person name="Andreson R."/>
            <person name="Gutowska M.A."/>
            <person name="Wolf J."/>
            <person name="Bergner S.V."/>
            <person name="Schilhabel M.B."/>
            <person name="Klostermeier U.C."/>
            <person name="Beiko R.G."/>
            <person name="Rosenstiel P."/>
            <person name="Hippler M."/>
            <person name="Laroche J."/>
        </authorList>
    </citation>
    <scope>NUCLEOTIDE SEQUENCE [LARGE SCALE GENOMIC DNA]</scope>
    <source>
        <strain evidence="4 5">CCMP1005</strain>
    </source>
</reference>
<dbReference type="SUPFAM" id="SSF56784">
    <property type="entry name" value="HAD-like"/>
    <property type="match status" value="1"/>
</dbReference>
<comment type="function">
    <text evidence="1">Essential component of the TIM23 complex, a complex that mediates the translocation of transit peptide-containing proteins across the mitochondrial inner membrane.</text>
</comment>
<dbReference type="SMART" id="SM00577">
    <property type="entry name" value="CPDc"/>
    <property type="match status" value="1"/>
</dbReference>
<protein>
    <recommendedName>
        <fullName evidence="1">Mitochondrial import inner membrane translocase subunit TIM50</fullName>
    </recommendedName>
</protein>
<feature type="region of interest" description="Disordered" evidence="2">
    <location>
        <begin position="98"/>
        <end position="139"/>
    </location>
</feature>
<feature type="domain" description="FCP1 homology" evidence="3">
    <location>
        <begin position="143"/>
        <end position="350"/>
    </location>
</feature>
<keyword evidence="1" id="KW-0811">Translocation</keyword>
<dbReference type="EMBL" id="AGNL01000872">
    <property type="protein sequence ID" value="EJK77443.1"/>
    <property type="molecule type" value="Genomic_DNA"/>
</dbReference>
<evidence type="ECO:0000313" key="5">
    <source>
        <dbReference type="Proteomes" id="UP000266841"/>
    </source>
</evidence>
<comment type="subunit">
    <text evidence="1">Component of the TIM23 complex.</text>
</comment>
<dbReference type="InterPro" id="IPR004274">
    <property type="entry name" value="FCP1_dom"/>
</dbReference>
<dbReference type="AlphaFoldDB" id="K0TF80"/>
<dbReference type="InterPro" id="IPR023214">
    <property type="entry name" value="HAD_sf"/>
</dbReference>
<proteinExistence type="inferred from homology"/>
<feature type="compositionally biased region" description="Polar residues" evidence="2">
    <location>
        <begin position="109"/>
        <end position="132"/>
    </location>
</feature>